<evidence type="ECO:0000256" key="3">
    <source>
        <dbReference type="ARBA" id="ARBA00022448"/>
    </source>
</evidence>
<evidence type="ECO:0000256" key="8">
    <source>
        <dbReference type="SAM" id="Coils"/>
    </source>
</evidence>
<gene>
    <name evidence="10" type="ORF">HKT17_02920</name>
</gene>
<evidence type="ECO:0000313" key="10">
    <source>
        <dbReference type="EMBL" id="QJR28736.1"/>
    </source>
</evidence>
<keyword evidence="7" id="KW-0998">Cell outer membrane</keyword>
<keyword evidence="3" id="KW-0813">Transport</keyword>
<dbReference type="SUPFAM" id="SSF56954">
    <property type="entry name" value="Outer membrane efflux proteins (OEP)"/>
    <property type="match status" value="1"/>
</dbReference>
<keyword evidence="6" id="KW-0472">Membrane</keyword>
<dbReference type="RefSeq" id="WP_171097693.1">
    <property type="nucleotide sequence ID" value="NZ_CP053084.1"/>
</dbReference>
<keyword evidence="5" id="KW-0812">Transmembrane</keyword>
<evidence type="ECO:0000256" key="9">
    <source>
        <dbReference type="SAM" id="SignalP"/>
    </source>
</evidence>
<feature type="signal peptide" evidence="9">
    <location>
        <begin position="1"/>
        <end position="41"/>
    </location>
</feature>
<comment type="subcellular location">
    <subcellularLocation>
        <location evidence="1">Cell outer membrane</location>
    </subcellularLocation>
</comment>
<name>A0ABX6N2W8_9BURK</name>
<dbReference type="EMBL" id="CP053084">
    <property type="protein sequence ID" value="QJR28736.1"/>
    <property type="molecule type" value="Genomic_DNA"/>
</dbReference>
<dbReference type="Proteomes" id="UP000501130">
    <property type="component" value="Chromosome"/>
</dbReference>
<protein>
    <submittedName>
        <fullName evidence="10">TolC family protein</fullName>
    </submittedName>
</protein>
<keyword evidence="9" id="KW-0732">Signal</keyword>
<feature type="chain" id="PRO_5045540742" evidence="9">
    <location>
        <begin position="42"/>
        <end position="487"/>
    </location>
</feature>
<keyword evidence="4" id="KW-1134">Transmembrane beta strand</keyword>
<dbReference type="PANTHER" id="PTHR30026:SF21">
    <property type="entry name" value="SLR1270 PROTEIN"/>
    <property type="match status" value="1"/>
</dbReference>
<evidence type="ECO:0000256" key="7">
    <source>
        <dbReference type="ARBA" id="ARBA00023237"/>
    </source>
</evidence>
<feature type="coiled-coil region" evidence="8">
    <location>
        <begin position="371"/>
        <end position="398"/>
    </location>
</feature>
<evidence type="ECO:0000256" key="6">
    <source>
        <dbReference type="ARBA" id="ARBA00023136"/>
    </source>
</evidence>
<evidence type="ECO:0000256" key="4">
    <source>
        <dbReference type="ARBA" id="ARBA00022452"/>
    </source>
</evidence>
<dbReference type="PANTHER" id="PTHR30026">
    <property type="entry name" value="OUTER MEMBRANE PROTEIN TOLC"/>
    <property type="match status" value="1"/>
</dbReference>
<reference evidence="10 11" key="1">
    <citation type="submission" date="2020-05" db="EMBL/GenBank/DDBJ databases">
        <title>Compete genome of Limnobacter sp. SAORIC-580.</title>
        <authorList>
            <person name="Song J."/>
            <person name="Cho J.-C."/>
        </authorList>
    </citation>
    <scope>NUCLEOTIDE SEQUENCE [LARGE SCALE GENOMIC DNA]</scope>
    <source>
        <strain evidence="10 11">SAORIC-580</strain>
    </source>
</reference>
<accession>A0ABX6N2W8</accession>
<organism evidence="10 11">
    <name type="scientific">Limnobacter profundi</name>
    <dbReference type="NCBI Taxonomy" id="2732163"/>
    <lineage>
        <taxon>Bacteria</taxon>
        <taxon>Pseudomonadati</taxon>
        <taxon>Pseudomonadota</taxon>
        <taxon>Betaproteobacteria</taxon>
        <taxon>Burkholderiales</taxon>
        <taxon>Burkholderiaceae</taxon>
        <taxon>Limnobacter</taxon>
    </lineage>
</organism>
<keyword evidence="8" id="KW-0175">Coiled coil</keyword>
<evidence type="ECO:0000313" key="11">
    <source>
        <dbReference type="Proteomes" id="UP000501130"/>
    </source>
</evidence>
<comment type="similarity">
    <text evidence="2">Belongs to the outer membrane factor (OMF) (TC 1.B.17) family.</text>
</comment>
<sequence length="487" mass="53882">MIKQSRTGARNRGAFFYLLFDRRLMAALLLMAFQVQQPSQAGTPLDDYLSQAMSNNPALAQASFEVEAERQRLENLRARFYPSLALQARASVAEGGRTIDFPAGDLLNPVYATLNAQAVAAGQAARFPTVENQSIPLLRPTEQDTRLIVRGPIYEPVLDQQLQAQTQAVGAQEAAQLQVKEELVRDLHTAYWQYAQAKARITILEASLRTLKENERINTVLYKAGETTLDAPKRAEAETLEIQVALRQAQTQALLAKEYFNLLRYAPNDSAVELPQEELNPSAIQTLLDELTPKTQGNTPAPALTRLERSLAAQRAQLDASRATYKPTLGYSIEGGYQGRDYNTGPNTGFASASVVLNWTLADAGIRSSEVARSQAQVRALEARARQVNRQLQLAKLQARENLLVSLDSIQARMAQQAASEESLRINERKRDAGETTQVEFLSAEQSATRARLGLVTAVYQARIDHAVWQYNNRNIPEPSPQEGAQP</sequence>
<keyword evidence="11" id="KW-1185">Reference proteome</keyword>
<dbReference type="InterPro" id="IPR003423">
    <property type="entry name" value="OMP_efflux"/>
</dbReference>
<dbReference type="Gene3D" id="1.20.1600.10">
    <property type="entry name" value="Outer membrane efflux proteins (OEP)"/>
    <property type="match status" value="1"/>
</dbReference>
<dbReference type="Pfam" id="PF02321">
    <property type="entry name" value="OEP"/>
    <property type="match status" value="1"/>
</dbReference>
<dbReference type="InterPro" id="IPR051906">
    <property type="entry name" value="TolC-like"/>
</dbReference>
<proteinExistence type="inferred from homology"/>
<evidence type="ECO:0000256" key="1">
    <source>
        <dbReference type="ARBA" id="ARBA00004442"/>
    </source>
</evidence>
<evidence type="ECO:0000256" key="5">
    <source>
        <dbReference type="ARBA" id="ARBA00022692"/>
    </source>
</evidence>
<evidence type="ECO:0000256" key="2">
    <source>
        <dbReference type="ARBA" id="ARBA00007613"/>
    </source>
</evidence>